<reference evidence="1" key="1">
    <citation type="submission" date="2023-03" db="EMBL/GenBank/DDBJ databases">
        <title>Massive genome expansion in bonnet fungi (Mycena s.s.) driven by repeated elements and novel gene families across ecological guilds.</title>
        <authorList>
            <consortium name="Lawrence Berkeley National Laboratory"/>
            <person name="Harder C.B."/>
            <person name="Miyauchi S."/>
            <person name="Viragh M."/>
            <person name="Kuo A."/>
            <person name="Thoen E."/>
            <person name="Andreopoulos B."/>
            <person name="Lu D."/>
            <person name="Skrede I."/>
            <person name="Drula E."/>
            <person name="Henrissat B."/>
            <person name="Morin E."/>
            <person name="Kohler A."/>
            <person name="Barry K."/>
            <person name="LaButti K."/>
            <person name="Morin E."/>
            <person name="Salamov A."/>
            <person name="Lipzen A."/>
            <person name="Mereny Z."/>
            <person name="Hegedus B."/>
            <person name="Baldrian P."/>
            <person name="Stursova M."/>
            <person name="Weitz H."/>
            <person name="Taylor A."/>
            <person name="Grigoriev I.V."/>
            <person name="Nagy L.G."/>
            <person name="Martin F."/>
            <person name="Kauserud H."/>
        </authorList>
    </citation>
    <scope>NUCLEOTIDE SEQUENCE</scope>
    <source>
        <strain evidence="1">CBHHK067</strain>
    </source>
</reference>
<feature type="non-terminal residue" evidence="1">
    <location>
        <position position="119"/>
    </location>
</feature>
<dbReference type="AlphaFoldDB" id="A0AAD7H140"/>
<accession>A0AAD7H140</accession>
<dbReference type="Pfam" id="PF18759">
    <property type="entry name" value="Plavaka"/>
    <property type="match status" value="1"/>
</dbReference>
<protein>
    <submittedName>
        <fullName evidence="1">Uncharacterized protein</fullName>
    </submittedName>
</protein>
<sequence length="119" mass="13840">YPFASVEEWEIASFITRSNMTVAATNEFLKLRLTANMNLSFATAKDLRSRIEILPQGPVWKAIPWKTRHPTKTPLTLYYRDPVGCLQSLLNNPLAQDFIQYSPFRLWATSKKLMRIYTE</sequence>
<dbReference type="InterPro" id="IPR041078">
    <property type="entry name" value="Plavaka"/>
</dbReference>
<dbReference type="Proteomes" id="UP001221757">
    <property type="component" value="Unassembled WGS sequence"/>
</dbReference>
<evidence type="ECO:0000313" key="1">
    <source>
        <dbReference type="EMBL" id="KAJ7709559.1"/>
    </source>
</evidence>
<evidence type="ECO:0000313" key="2">
    <source>
        <dbReference type="Proteomes" id="UP001221757"/>
    </source>
</evidence>
<name>A0AAD7H140_MYCRO</name>
<comment type="caution">
    <text evidence="1">The sequence shown here is derived from an EMBL/GenBank/DDBJ whole genome shotgun (WGS) entry which is preliminary data.</text>
</comment>
<organism evidence="1 2">
    <name type="scientific">Mycena rosella</name>
    <name type="common">Pink bonnet</name>
    <name type="synonym">Agaricus rosellus</name>
    <dbReference type="NCBI Taxonomy" id="1033263"/>
    <lineage>
        <taxon>Eukaryota</taxon>
        <taxon>Fungi</taxon>
        <taxon>Dikarya</taxon>
        <taxon>Basidiomycota</taxon>
        <taxon>Agaricomycotina</taxon>
        <taxon>Agaricomycetes</taxon>
        <taxon>Agaricomycetidae</taxon>
        <taxon>Agaricales</taxon>
        <taxon>Marasmiineae</taxon>
        <taxon>Mycenaceae</taxon>
        <taxon>Mycena</taxon>
    </lineage>
</organism>
<keyword evidence="2" id="KW-1185">Reference proteome</keyword>
<gene>
    <name evidence="1" type="ORF">B0H17DRAFT_861780</name>
</gene>
<feature type="non-terminal residue" evidence="1">
    <location>
        <position position="1"/>
    </location>
</feature>
<dbReference type="EMBL" id="JARKIE010000002">
    <property type="protein sequence ID" value="KAJ7709559.1"/>
    <property type="molecule type" value="Genomic_DNA"/>
</dbReference>
<proteinExistence type="predicted"/>